<reference evidence="1" key="1">
    <citation type="submission" date="2013-07" db="EMBL/GenBank/DDBJ databases">
        <title>The genome of an arbuscular mycorrhizal fungus provides insights into the evolution of the oldest plant symbiosis.</title>
        <authorList>
            <consortium name="DOE Joint Genome Institute"/>
            <person name="Tisserant E."/>
            <person name="Malbreil M."/>
            <person name="Kuo A."/>
            <person name="Kohler A."/>
            <person name="Symeonidi A."/>
            <person name="Balestrini R."/>
            <person name="Charron P."/>
            <person name="Duensing N."/>
            <person name="Frei-dit-Frey N."/>
            <person name="Gianinazzi-Pearson V."/>
            <person name="Gilbert B."/>
            <person name="Handa Y."/>
            <person name="Hijri M."/>
            <person name="Kaul R."/>
            <person name="Kawaguchi M."/>
            <person name="Krajinski F."/>
            <person name="Lammers P."/>
            <person name="Lapierre D."/>
            <person name="Masclaux F.G."/>
            <person name="Murat C."/>
            <person name="Morin E."/>
            <person name="Ndikumana S."/>
            <person name="Pagni M."/>
            <person name="Petitpierre D."/>
            <person name="Requena N."/>
            <person name="Rosikiewicz P."/>
            <person name="Riley R."/>
            <person name="Saito K."/>
            <person name="San Clemente H."/>
            <person name="Shapiro H."/>
            <person name="van Tuinen D."/>
            <person name="Becard G."/>
            <person name="Bonfante P."/>
            <person name="Paszkowski U."/>
            <person name="Shachar-Hill Y."/>
            <person name="Young J.P."/>
            <person name="Sanders I.R."/>
            <person name="Henrissat B."/>
            <person name="Rensing S.A."/>
            <person name="Grigoriev I.V."/>
            <person name="Corradi N."/>
            <person name="Roux C."/>
            <person name="Martin F."/>
        </authorList>
    </citation>
    <scope>NUCLEOTIDE SEQUENCE</scope>
    <source>
        <strain evidence="1">DAOM 197198</strain>
    </source>
</reference>
<dbReference type="AlphaFoldDB" id="U9UYS3"/>
<dbReference type="HOGENOM" id="CLU_2997549_0_0_1"/>
<gene>
    <name evidence="1" type="ORF">GLOINDRAFT_15137</name>
</gene>
<accession>U9UYS3</accession>
<name>U9UYS3_RHIID</name>
<sequence>MLPEVSSTIHKKLHFFLSMALLNGFFPFSHTIQDNFDIVMYNLLQEFLVDQNLKYQD</sequence>
<dbReference type="EMBL" id="KI274523">
    <property type="protein sequence ID" value="ESA23733.1"/>
    <property type="molecule type" value="Genomic_DNA"/>
</dbReference>
<evidence type="ECO:0000313" key="1">
    <source>
        <dbReference type="EMBL" id="ESA23733.1"/>
    </source>
</evidence>
<organism evidence="1">
    <name type="scientific">Rhizophagus irregularis (strain DAOM 181602 / DAOM 197198 / MUCL 43194)</name>
    <name type="common">Arbuscular mycorrhizal fungus</name>
    <name type="synonym">Glomus intraradices</name>
    <dbReference type="NCBI Taxonomy" id="747089"/>
    <lineage>
        <taxon>Eukaryota</taxon>
        <taxon>Fungi</taxon>
        <taxon>Fungi incertae sedis</taxon>
        <taxon>Mucoromycota</taxon>
        <taxon>Glomeromycotina</taxon>
        <taxon>Glomeromycetes</taxon>
        <taxon>Glomerales</taxon>
        <taxon>Glomeraceae</taxon>
        <taxon>Rhizophagus</taxon>
    </lineage>
</organism>
<protein>
    <submittedName>
        <fullName evidence="1">Uncharacterized protein</fullName>
    </submittedName>
</protein>
<proteinExistence type="predicted"/>